<keyword evidence="3" id="KW-1185">Reference proteome</keyword>
<dbReference type="Pfam" id="PF12937">
    <property type="entry name" value="F-box-like"/>
    <property type="match status" value="1"/>
</dbReference>
<dbReference type="CDD" id="cd09917">
    <property type="entry name" value="F-box_SF"/>
    <property type="match status" value="1"/>
</dbReference>
<accession>A0A183HK95</accession>
<evidence type="ECO:0000313" key="4">
    <source>
        <dbReference type="WBParaSite" id="OFLC_0000790601-mRNA-1"/>
    </source>
</evidence>
<protein>
    <submittedName>
        <fullName evidence="4">F-box domain-containing protein</fullName>
    </submittedName>
</protein>
<dbReference type="InterPro" id="IPR036047">
    <property type="entry name" value="F-box-like_dom_sf"/>
</dbReference>
<dbReference type="Gene3D" id="1.20.1280.50">
    <property type="match status" value="1"/>
</dbReference>
<gene>
    <name evidence="2" type="ORF">OFLC_LOCUS7907</name>
</gene>
<reference evidence="2 3" key="2">
    <citation type="submission" date="2018-11" db="EMBL/GenBank/DDBJ databases">
        <authorList>
            <consortium name="Pathogen Informatics"/>
        </authorList>
    </citation>
    <scope>NUCLEOTIDE SEQUENCE [LARGE SCALE GENOMIC DNA]</scope>
</reference>
<dbReference type="AlphaFoldDB" id="A0A183HK95"/>
<reference evidence="4" key="1">
    <citation type="submission" date="2016-06" db="UniProtKB">
        <authorList>
            <consortium name="WormBaseParasite"/>
        </authorList>
    </citation>
    <scope>IDENTIFICATION</scope>
</reference>
<organism evidence="4">
    <name type="scientific">Onchocerca flexuosa</name>
    <dbReference type="NCBI Taxonomy" id="387005"/>
    <lineage>
        <taxon>Eukaryota</taxon>
        <taxon>Metazoa</taxon>
        <taxon>Ecdysozoa</taxon>
        <taxon>Nematoda</taxon>
        <taxon>Chromadorea</taxon>
        <taxon>Rhabditida</taxon>
        <taxon>Spirurina</taxon>
        <taxon>Spiruromorpha</taxon>
        <taxon>Filarioidea</taxon>
        <taxon>Onchocercidae</taxon>
        <taxon>Onchocerca</taxon>
    </lineage>
</organism>
<feature type="domain" description="F-box" evidence="1">
    <location>
        <begin position="79"/>
        <end position="126"/>
    </location>
</feature>
<dbReference type="SUPFAM" id="SSF81383">
    <property type="entry name" value="F-box domain"/>
    <property type="match status" value="1"/>
</dbReference>
<evidence type="ECO:0000313" key="2">
    <source>
        <dbReference type="EMBL" id="VDO53098.1"/>
    </source>
</evidence>
<name>A0A183HK95_9BILA</name>
<proteinExistence type="predicted"/>
<sequence length="190" mass="21898">MDAIMESPGRYWPVSSKYDTVDRKYKFFKASHVKQMQKYYPLTKLGQSSYSSQQRSVTALKSQILIGSEMAEFTTGLNVKKINDLPNDILLTIFGYCHPIDLIHCFSLVSRRWNYLANQSALFTEVRVLINNLSLKYGSVKNFFQRTSRYLRKLCIHCSVFLPSARVNALFDICFPNVIHLDIGSFKSTN</sequence>
<dbReference type="Proteomes" id="UP000267606">
    <property type="component" value="Unassembled WGS sequence"/>
</dbReference>
<dbReference type="EMBL" id="UZAJ01008562">
    <property type="protein sequence ID" value="VDO53098.1"/>
    <property type="molecule type" value="Genomic_DNA"/>
</dbReference>
<evidence type="ECO:0000259" key="1">
    <source>
        <dbReference type="PROSITE" id="PS50181"/>
    </source>
</evidence>
<dbReference type="STRING" id="387005.A0A183HK95"/>
<evidence type="ECO:0000313" key="3">
    <source>
        <dbReference type="Proteomes" id="UP000267606"/>
    </source>
</evidence>
<dbReference type="InterPro" id="IPR001810">
    <property type="entry name" value="F-box_dom"/>
</dbReference>
<dbReference type="PROSITE" id="PS50181">
    <property type="entry name" value="FBOX"/>
    <property type="match status" value="1"/>
</dbReference>
<dbReference type="WBParaSite" id="OFLC_0000790601-mRNA-1">
    <property type="protein sequence ID" value="OFLC_0000790601-mRNA-1"/>
    <property type="gene ID" value="OFLC_0000790601"/>
</dbReference>